<dbReference type="GO" id="GO:0005524">
    <property type="term" value="F:ATP binding"/>
    <property type="evidence" value="ECO:0007669"/>
    <property type="project" value="InterPro"/>
</dbReference>
<dbReference type="GO" id="GO:0031297">
    <property type="term" value="P:replication fork processing"/>
    <property type="evidence" value="ECO:0007669"/>
    <property type="project" value="TreeGrafter"/>
</dbReference>
<dbReference type="PANTHER" id="PTHR45766:SF6">
    <property type="entry name" value="SWI_SNF-RELATED MATRIX-ASSOCIATED ACTIN-DEPENDENT REGULATOR OF CHROMATIN SUBFAMILY A-LIKE PROTEIN 1"/>
    <property type="match status" value="1"/>
</dbReference>
<keyword evidence="3" id="KW-0547">Nucleotide-binding</keyword>
<reference evidence="3" key="1">
    <citation type="submission" date="2018-05" db="EMBL/GenBank/DDBJ databases">
        <authorList>
            <person name="Lanie J.A."/>
            <person name="Ng W.-L."/>
            <person name="Kazmierczak K.M."/>
            <person name="Andrzejewski T.M."/>
            <person name="Davidsen T.M."/>
            <person name="Wayne K.J."/>
            <person name="Tettelin H."/>
            <person name="Glass J.I."/>
            <person name="Rusch D."/>
            <person name="Podicherti R."/>
            <person name="Tsui H.-C.T."/>
            <person name="Winkler M.E."/>
        </authorList>
    </citation>
    <scope>NUCLEOTIDE SEQUENCE</scope>
    <source>
        <strain evidence="3">KNB</strain>
    </source>
</reference>
<evidence type="ECO:0000259" key="2">
    <source>
        <dbReference type="Pfam" id="PF00176"/>
    </source>
</evidence>
<dbReference type="SUPFAM" id="SSF52540">
    <property type="entry name" value="P-loop containing nucleoside triphosphate hydrolases"/>
    <property type="match status" value="1"/>
</dbReference>
<feature type="domain" description="SNF2 N-terminal" evidence="2">
    <location>
        <begin position="234"/>
        <end position="291"/>
    </location>
</feature>
<dbReference type="InterPro" id="IPR038718">
    <property type="entry name" value="SNF2-like_sf"/>
</dbReference>
<dbReference type="GO" id="GO:0016787">
    <property type="term" value="F:hydrolase activity"/>
    <property type="evidence" value="ECO:0007669"/>
    <property type="project" value="UniProtKB-KW"/>
</dbReference>
<organism evidence="3">
    <name type="scientific">Candidatus Nitrotoga fabula</name>
    <dbReference type="NCBI Taxonomy" id="2182327"/>
    <lineage>
        <taxon>Bacteria</taxon>
        <taxon>Pseudomonadati</taxon>
        <taxon>Pseudomonadota</taxon>
        <taxon>Betaproteobacteria</taxon>
        <taxon>Nitrosomonadales</taxon>
        <taxon>Gallionellaceae</taxon>
        <taxon>Candidatus Nitrotoga</taxon>
    </lineage>
</organism>
<dbReference type="InterPro" id="IPR027417">
    <property type="entry name" value="P-loop_NTPase"/>
</dbReference>
<dbReference type="PANTHER" id="PTHR45766">
    <property type="entry name" value="DNA ANNEALING HELICASE AND ENDONUCLEASE ZRANB3 FAMILY MEMBER"/>
    <property type="match status" value="1"/>
</dbReference>
<dbReference type="Pfam" id="PF00176">
    <property type="entry name" value="SNF2-rel_dom"/>
    <property type="match status" value="1"/>
</dbReference>
<keyword evidence="1" id="KW-0378">Hydrolase</keyword>
<evidence type="ECO:0000256" key="1">
    <source>
        <dbReference type="ARBA" id="ARBA00022801"/>
    </source>
</evidence>
<dbReference type="InterPro" id="IPR000330">
    <property type="entry name" value="SNF2_N"/>
</dbReference>
<protein>
    <submittedName>
        <fullName evidence="3">Helicase domain-containing protein</fullName>
    </submittedName>
</protein>
<keyword evidence="3" id="KW-0347">Helicase</keyword>
<dbReference type="AlphaFoldDB" id="A0A2X0RED0"/>
<keyword evidence="3" id="KW-0067">ATP-binding</keyword>
<proteinExistence type="predicted"/>
<dbReference type="EMBL" id="LS423452">
    <property type="protein sequence ID" value="SPS06024.1"/>
    <property type="molecule type" value="Genomic_DNA"/>
</dbReference>
<dbReference type="GO" id="GO:0006281">
    <property type="term" value="P:DNA repair"/>
    <property type="evidence" value="ECO:0007669"/>
    <property type="project" value="TreeGrafter"/>
</dbReference>
<dbReference type="Gene3D" id="3.40.50.10810">
    <property type="entry name" value="Tandem AAA-ATPase domain"/>
    <property type="match status" value="1"/>
</dbReference>
<accession>A0A2X0RED0</accession>
<evidence type="ECO:0000313" key="3">
    <source>
        <dbReference type="EMBL" id="SPS06024.1"/>
    </source>
</evidence>
<name>A0A2X0RED0_9PROT</name>
<gene>
    <name evidence="3" type="ORF">NITFAB_1614</name>
</gene>
<dbReference type="GO" id="GO:0004386">
    <property type="term" value="F:helicase activity"/>
    <property type="evidence" value="ECO:0007669"/>
    <property type="project" value="UniProtKB-KW"/>
</dbReference>
<sequence length="312" mass="35063">MKFLRNAGTERTLDLIKPLLKQGSSMDIATSSLSLFAFAELFNELSSIQKTRLLLPSEVHDLDMFGTAHDRAARNRLQMRWLALRLAQWIQSKVELRRVNGVVPQGAAVLRDASGNSQLAIVGSFSFSTDGLGITPGNPLNLIQASESAEESRLLSQWFDAQWNTLKEQPEAQATLLAKLKSISDHRDPYSIYVLMLHHLFQSSGDEMDEERIVNSATGIRNTLVWKKLYKFQRDGVVGAIDKLNRFGGCIIADSVGLGKTFEALAIIKYHELRNDRVLVLCPKRLRDNWTLYKTNDKRNTLPDSVIAHGTR</sequence>